<dbReference type="PANTHER" id="PTHR48022:SF3">
    <property type="entry name" value="HEXOSE TRANSPORTER PROTEIN (AFU_ORTHOLOGUE AFUA_8G04480)-RELATED"/>
    <property type="match status" value="1"/>
</dbReference>
<feature type="domain" description="Major facilitator superfamily (MFS) profile" evidence="8">
    <location>
        <begin position="29"/>
        <end position="467"/>
    </location>
</feature>
<feature type="transmembrane region" description="Helical" evidence="7">
    <location>
        <begin position="379"/>
        <end position="403"/>
    </location>
</feature>
<organism evidence="9 10">
    <name type="scientific">Microdochium bolleyi</name>
    <dbReference type="NCBI Taxonomy" id="196109"/>
    <lineage>
        <taxon>Eukaryota</taxon>
        <taxon>Fungi</taxon>
        <taxon>Dikarya</taxon>
        <taxon>Ascomycota</taxon>
        <taxon>Pezizomycotina</taxon>
        <taxon>Sordariomycetes</taxon>
        <taxon>Xylariomycetidae</taxon>
        <taxon>Xylariales</taxon>
        <taxon>Microdochiaceae</taxon>
        <taxon>Microdochium</taxon>
    </lineage>
</organism>
<feature type="transmembrane region" description="Helical" evidence="7">
    <location>
        <begin position="156"/>
        <end position="175"/>
    </location>
</feature>
<comment type="subcellular location">
    <subcellularLocation>
        <location evidence="1">Membrane</location>
        <topology evidence="1">Multi-pass membrane protein</topology>
    </subcellularLocation>
</comment>
<keyword evidence="9" id="KW-0762">Sugar transport</keyword>
<keyword evidence="10" id="KW-1185">Reference proteome</keyword>
<dbReference type="InterPro" id="IPR050360">
    <property type="entry name" value="MFS_Sugar_Transporters"/>
</dbReference>
<evidence type="ECO:0000256" key="2">
    <source>
        <dbReference type="ARBA" id="ARBA00010992"/>
    </source>
</evidence>
<dbReference type="SUPFAM" id="SSF103473">
    <property type="entry name" value="MFS general substrate transporter"/>
    <property type="match status" value="1"/>
</dbReference>
<evidence type="ECO:0000256" key="5">
    <source>
        <dbReference type="ARBA" id="ARBA00022989"/>
    </source>
</evidence>
<feature type="transmembrane region" description="Helical" evidence="7">
    <location>
        <begin position="316"/>
        <end position="337"/>
    </location>
</feature>
<keyword evidence="6 7" id="KW-0472">Membrane</keyword>
<keyword evidence="5 7" id="KW-1133">Transmembrane helix</keyword>
<name>A0A136IUX2_9PEZI</name>
<dbReference type="InterPro" id="IPR020846">
    <property type="entry name" value="MFS_dom"/>
</dbReference>
<dbReference type="InParanoid" id="A0A136IUX2"/>
<dbReference type="Proteomes" id="UP000070501">
    <property type="component" value="Unassembled WGS sequence"/>
</dbReference>
<dbReference type="EMBL" id="KQ964257">
    <property type="protein sequence ID" value="KXJ88645.1"/>
    <property type="molecule type" value="Genomic_DNA"/>
</dbReference>
<dbReference type="Gene3D" id="1.20.1250.20">
    <property type="entry name" value="MFS general substrate transporter like domains"/>
    <property type="match status" value="1"/>
</dbReference>
<dbReference type="GO" id="GO:0005351">
    <property type="term" value="F:carbohydrate:proton symporter activity"/>
    <property type="evidence" value="ECO:0007669"/>
    <property type="project" value="TreeGrafter"/>
</dbReference>
<gene>
    <name evidence="9" type="ORF">Micbo1qcDRAFT_122917</name>
</gene>
<dbReference type="GO" id="GO:0016020">
    <property type="term" value="C:membrane"/>
    <property type="evidence" value="ECO:0007669"/>
    <property type="project" value="UniProtKB-SubCell"/>
</dbReference>
<feature type="transmembrane region" description="Helical" evidence="7">
    <location>
        <begin position="442"/>
        <end position="463"/>
    </location>
</feature>
<keyword evidence="4 7" id="KW-0812">Transmembrane</keyword>
<protein>
    <submittedName>
        <fullName evidence="9">Sugar transporter</fullName>
    </submittedName>
</protein>
<evidence type="ECO:0000256" key="4">
    <source>
        <dbReference type="ARBA" id="ARBA00022692"/>
    </source>
</evidence>
<feature type="transmembrane region" description="Helical" evidence="7">
    <location>
        <begin position="278"/>
        <end position="300"/>
    </location>
</feature>
<feature type="transmembrane region" description="Helical" evidence="7">
    <location>
        <begin position="100"/>
        <end position="116"/>
    </location>
</feature>
<feature type="transmembrane region" description="Helical" evidence="7">
    <location>
        <begin position="344"/>
        <end position="367"/>
    </location>
</feature>
<evidence type="ECO:0000256" key="7">
    <source>
        <dbReference type="SAM" id="Phobius"/>
    </source>
</evidence>
<evidence type="ECO:0000256" key="6">
    <source>
        <dbReference type="ARBA" id="ARBA00023136"/>
    </source>
</evidence>
<dbReference type="FunFam" id="1.20.1250.20:FF:000134">
    <property type="entry name" value="MFS sugar transporter protein"/>
    <property type="match status" value="1"/>
</dbReference>
<dbReference type="Pfam" id="PF00083">
    <property type="entry name" value="Sugar_tr"/>
    <property type="match status" value="1"/>
</dbReference>
<dbReference type="InterPro" id="IPR005828">
    <property type="entry name" value="MFS_sugar_transport-like"/>
</dbReference>
<feature type="transmembrane region" description="Helical" evidence="7">
    <location>
        <begin position="67"/>
        <end position="88"/>
    </location>
</feature>
<proteinExistence type="inferred from homology"/>
<evidence type="ECO:0000256" key="3">
    <source>
        <dbReference type="ARBA" id="ARBA00022448"/>
    </source>
</evidence>
<dbReference type="PANTHER" id="PTHR48022">
    <property type="entry name" value="PLASTIDIC GLUCOSE TRANSPORTER 4"/>
    <property type="match status" value="1"/>
</dbReference>
<comment type="similarity">
    <text evidence="2">Belongs to the major facilitator superfamily. Sugar transporter (TC 2.A.1.1) family.</text>
</comment>
<feature type="transmembrane region" description="Helical" evidence="7">
    <location>
        <begin position="23"/>
        <end position="42"/>
    </location>
</feature>
<dbReference type="InterPro" id="IPR005829">
    <property type="entry name" value="Sugar_transporter_CS"/>
</dbReference>
<dbReference type="PROSITE" id="PS00216">
    <property type="entry name" value="SUGAR_TRANSPORT_1"/>
    <property type="match status" value="1"/>
</dbReference>
<keyword evidence="3" id="KW-0813">Transport</keyword>
<feature type="transmembrane region" description="Helical" evidence="7">
    <location>
        <begin position="187"/>
        <end position="208"/>
    </location>
</feature>
<evidence type="ECO:0000313" key="9">
    <source>
        <dbReference type="EMBL" id="KXJ88645.1"/>
    </source>
</evidence>
<evidence type="ECO:0000256" key="1">
    <source>
        <dbReference type="ARBA" id="ARBA00004141"/>
    </source>
</evidence>
<reference evidence="10" key="1">
    <citation type="submission" date="2016-02" db="EMBL/GenBank/DDBJ databases">
        <title>Draft genome sequence of Microdochium bolleyi, a fungal endophyte of beachgrass.</title>
        <authorList>
            <consortium name="DOE Joint Genome Institute"/>
            <person name="David A.S."/>
            <person name="May G."/>
            <person name="Haridas S."/>
            <person name="Lim J."/>
            <person name="Wang M."/>
            <person name="Labutti K."/>
            <person name="Lipzen A."/>
            <person name="Barry K."/>
            <person name="Grigoriev I.V."/>
        </authorList>
    </citation>
    <scope>NUCLEOTIDE SEQUENCE [LARGE SCALE GENOMIC DNA]</scope>
    <source>
        <strain evidence="10">J235TASD1</strain>
    </source>
</reference>
<dbReference type="AlphaFoldDB" id="A0A136IUX2"/>
<evidence type="ECO:0000259" key="8">
    <source>
        <dbReference type="PROSITE" id="PS50850"/>
    </source>
</evidence>
<dbReference type="PROSITE" id="PS50850">
    <property type="entry name" value="MFS"/>
    <property type="match status" value="1"/>
</dbReference>
<feature type="transmembrane region" description="Helical" evidence="7">
    <location>
        <begin position="415"/>
        <end position="436"/>
    </location>
</feature>
<dbReference type="OrthoDB" id="6133115at2759"/>
<evidence type="ECO:0000313" key="10">
    <source>
        <dbReference type="Proteomes" id="UP000070501"/>
    </source>
</evidence>
<feature type="transmembrane region" description="Helical" evidence="7">
    <location>
        <begin position="122"/>
        <end position="144"/>
    </location>
</feature>
<sequence>MNVATAAKASQGSQTPWWRQRELLRLNFVILSLVMFSSANGYDGSVMGGLLALKSWNQFMEFPTGTYLGWINAIYFLGSAIAFPAGAWVSNRYGRKPGMYIGYAFLVVGIAMQSAAQNERTFTYARLLIGISSALLSICAPVLLNEIAHPMQRAIVSALYMCGYYVGGTISSWVTFGTRDIASDWAWRIPVILQCALPLLALPGFLIAPESPRWLISVGRNEEATRVLATHHAGGRMDDPIVLSQMVEMETTITAEKEAAHSGSYIDMSRTPGNRHRLMISVALGFISQWAGNGVISYYLPLVLNSVGVTSVTDQTLINACLNVWNLLWALAAATSVDRFGRRGLFLASAILMFVSFVIVTALSGSFAQTLSSKVGVAVIPFLFLFFAGYDIALTPFLVAYPVEIWQFTMRSRGLTVTWITALSSIFLNTFVNGIALDKLGWKYYILFCVLLFLWIVFVWFAIPETRGHTLEQMAVVFDGEDAVPTQTVVLHEKQEVESDAKHIDNKA</sequence>
<dbReference type="InterPro" id="IPR036259">
    <property type="entry name" value="MFS_trans_sf"/>
</dbReference>
<accession>A0A136IUX2</accession>